<dbReference type="SUPFAM" id="SSF46689">
    <property type="entry name" value="Homeodomain-like"/>
    <property type="match status" value="1"/>
</dbReference>
<dbReference type="Pfam" id="PF00440">
    <property type="entry name" value="TetR_N"/>
    <property type="match status" value="1"/>
</dbReference>
<dbReference type="GO" id="GO:0003677">
    <property type="term" value="F:DNA binding"/>
    <property type="evidence" value="ECO:0007669"/>
    <property type="project" value="UniProtKB-UniRule"/>
</dbReference>
<dbReference type="EMBL" id="SNYA01000005">
    <property type="protein sequence ID" value="TDP91492.1"/>
    <property type="molecule type" value="Genomic_DNA"/>
</dbReference>
<dbReference type="GO" id="GO:0045892">
    <property type="term" value="P:negative regulation of DNA-templated transcription"/>
    <property type="evidence" value="ECO:0007669"/>
    <property type="project" value="InterPro"/>
</dbReference>
<dbReference type="InterPro" id="IPR036271">
    <property type="entry name" value="Tet_transcr_reg_TetR-rel_C_sf"/>
</dbReference>
<sequence>MTMSTATDTPGRRSGARKVRLDTEMILAAGLAVASETRSNEFSAKALGIRLGVDPSAIYRHFRSKSHLMEALLDELQQRALSNVTADPADWRDRIMQLAVGTLTAYCEHPSIAAEAMVLTTHGPGELGAIELLLDALDRAGLPAEAVVQHYGILSSYMLSTASGIARARIESGELNPENIDSPWFDGPVLADPRTHPQIARFTAQISELRDRETYLLGVNTLLDAAEQAAARATEQAAARTR</sequence>
<feature type="domain" description="HTH tetR-type" evidence="5">
    <location>
        <begin position="20"/>
        <end position="80"/>
    </location>
</feature>
<dbReference type="RefSeq" id="WP_243736072.1">
    <property type="nucleotide sequence ID" value="NZ_SNYA01000005.1"/>
</dbReference>
<keyword evidence="2 4" id="KW-0238">DNA-binding</keyword>
<evidence type="ECO:0000256" key="2">
    <source>
        <dbReference type="ARBA" id="ARBA00023125"/>
    </source>
</evidence>
<dbReference type="Gene3D" id="1.10.357.10">
    <property type="entry name" value="Tetracycline Repressor, domain 2"/>
    <property type="match status" value="1"/>
</dbReference>
<name>A0A4R6RWR0_9MICO</name>
<accession>A0A4R6RWR0</accession>
<keyword evidence="7" id="KW-1185">Reference proteome</keyword>
<dbReference type="InterPro" id="IPR004111">
    <property type="entry name" value="Repressor_TetR_C"/>
</dbReference>
<keyword evidence="1" id="KW-0805">Transcription regulation</keyword>
<evidence type="ECO:0000256" key="3">
    <source>
        <dbReference type="ARBA" id="ARBA00023163"/>
    </source>
</evidence>
<comment type="caution">
    <text evidence="6">The sequence shown here is derived from an EMBL/GenBank/DDBJ whole genome shotgun (WGS) entry which is preliminary data.</text>
</comment>
<evidence type="ECO:0000313" key="7">
    <source>
        <dbReference type="Proteomes" id="UP000295601"/>
    </source>
</evidence>
<gene>
    <name evidence="6" type="ORF">EDF62_2109</name>
</gene>
<dbReference type="AlphaFoldDB" id="A0A4R6RWR0"/>
<dbReference type="InterPro" id="IPR009057">
    <property type="entry name" value="Homeodomain-like_sf"/>
</dbReference>
<protein>
    <submittedName>
        <fullName evidence="6">TetR family transcriptional regulator</fullName>
    </submittedName>
</protein>
<dbReference type="PROSITE" id="PS50977">
    <property type="entry name" value="HTH_TETR_2"/>
    <property type="match status" value="1"/>
</dbReference>
<evidence type="ECO:0000256" key="4">
    <source>
        <dbReference type="PROSITE-ProRule" id="PRU00335"/>
    </source>
</evidence>
<proteinExistence type="predicted"/>
<dbReference type="Proteomes" id="UP000295601">
    <property type="component" value="Unassembled WGS sequence"/>
</dbReference>
<dbReference type="SUPFAM" id="SSF48498">
    <property type="entry name" value="Tetracyclin repressor-like, C-terminal domain"/>
    <property type="match status" value="1"/>
</dbReference>
<keyword evidence="3" id="KW-0804">Transcription</keyword>
<evidence type="ECO:0000313" key="6">
    <source>
        <dbReference type="EMBL" id="TDP91492.1"/>
    </source>
</evidence>
<evidence type="ECO:0000259" key="5">
    <source>
        <dbReference type="PROSITE" id="PS50977"/>
    </source>
</evidence>
<organism evidence="6 7">
    <name type="scientific">Leucobacter luti</name>
    <dbReference type="NCBI Taxonomy" id="340320"/>
    <lineage>
        <taxon>Bacteria</taxon>
        <taxon>Bacillati</taxon>
        <taxon>Actinomycetota</taxon>
        <taxon>Actinomycetes</taxon>
        <taxon>Micrococcales</taxon>
        <taxon>Microbacteriaceae</taxon>
        <taxon>Leucobacter</taxon>
    </lineage>
</organism>
<dbReference type="InterPro" id="IPR001647">
    <property type="entry name" value="HTH_TetR"/>
</dbReference>
<feature type="DNA-binding region" description="H-T-H motif" evidence="4">
    <location>
        <begin position="43"/>
        <end position="62"/>
    </location>
</feature>
<dbReference type="Pfam" id="PF02909">
    <property type="entry name" value="TetR_C_1"/>
    <property type="match status" value="1"/>
</dbReference>
<reference evidence="6 7" key="1">
    <citation type="submission" date="2019-03" db="EMBL/GenBank/DDBJ databases">
        <title>Genomic analyses of the natural microbiome of Caenorhabditis elegans.</title>
        <authorList>
            <person name="Samuel B."/>
        </authorList>
    </citation>
    <scope>NUCLEOTIDE SEQUENCE [LARGE SCALE GENOMIC DNA]</scope>
    <source>
        <strain evidence="6 7">JUb18</strain>
    </source>
</reference>
<dbReference type="Gene3D" id="1.10.10.60">
    <property type="entry name" value="Homeodomain-like"/>
    <property type="match status" value="1"/>
</dbReference>
<evidence type="ECO:0000256" key="1">
    <source>
        <dbReference type="ARBA" id="ARBA00023015"/>
    </source>
</evidence>